<sequence>MAKFARMDEFVIDSSWISYCQKLTFFFKANSIEDYTQKRNIFLTICGDSTFSIADALLKPATLEDSTFETIKTKLDGHFNPDPNIIVERLNSTNKGVTIVQKYLVKGPTYLECDSTVEHGFQDLDVYLPNHYALLSHTARKHPMPYRSTTPSSRTLDGKNLCLTGPYGQGSEPVIPP</sequence>
<protein>
    <submittedName>
        <fullName evidence="2">Uncharacterized protein</fullName>
    </submittedName>
</protein>
<reference evidence="2 3" key="1">
    <citation type="journal article" date="2022" name="Nat. Ecol. Evol.">
        <title>A masculinizing supergene underlies an exaggerated male reproductive morph in a spider.</title>
        <authorList>
            <person name="Hendrickx F."/>
            <person name="De Corte Z."/>
            <person name="Sonet G."/>
            <person name="Van Belleghem S.M."/>
            <person name="Kostlbacher S."/>
            <person name="Vangestel C."/>
        </authorList>
    </citation>
    <scope>NUCLEOTIDE SEQUENCE [LARGE SCALE GENOMIC DNA]</scope>
    <source>
        <strain evidence="2">W744_W776</strain>
    </source>
</reference>
<keyword evidence="3" id="KW-1185">Reference proteome</keyword>
<evidence type="ECO:0000313" key="2">
    <source>
        <dbReference type="EMBL" id="KAG8175840.1"/>
    </source>
</evidence>
<dbReference type="EMBL" id="JAFNEN010000948">
    <property type="protein sequence ID" value="KAG8175840.1"/>
    <property type="molecule type" value="Genomic_DNA"/>
</dbReference>
<dbReference type="Proteomes" id="UP000827092">
    <property type="component" value="Unassembled WGS sequence"/>
</dbReference>
<organism evidence="2 3">
    <name type="scientific">Oedothorax gibbosus</name>
    <dbReference type="NCBI Taxonomy" id="931172"/>
    <lineage>
        <taxon>Eukaryota</taxon>
        <taxon>Metazoa</taxon>
        <taxon>Ecdysozoa</taxon>
        <taxon>Arthropoda</taxon>
        <taxon>Chelicerata</taxon>
        <taxon>Arachnida</taxon>
        <taxon>Araneae</taxon>
        <taxon>Araneomorphae</taxon>
        <taxon>Entelegynae</taxon>
        <taxon>Araneoidea</taxon>
        <taxon>Linyphiidae</taxon>
        <taxon>Erigoninae</taxon>
        <taxon>Oedothorax</taxon>
    </lineage>
</organism>
<evidence type="ECO:0000256" key="1">
    <source>
        <dbReference type="SAM" id="MobiDB-lite"/>
    </source>
</evidence>
<evidence type="ECO:0000313" key="3">
    <source>
        <dbReference type="Proteomes" id="UP000827092"/>
    </source>
</evidence>
<feature type="region of interest" description="Disordered" evidence="1">
    <location>
        <begin position="143"/>
        <end position="177"/>
    </location>
</feature>
<accession>A0AAV6TV61</accession>
<proteinExistence type="predicted"/>
<dbReference type="AlphaFoldDB" id="A0AAV6TV61"/>
<comment type="caution">
    <text evidence="2">The sequence shown here is derived from an EMBL/GenBank/DDBJ whole genome shotgun (WGS) entry which is preliminary data.</text>
</comment>
<gene>
    <name evidence="2" type="ORF">JTE90_013390</name>
</gene>
<name>A0AAV6TV61_9ARAC</name>